<dbReference type="Proteomes" id="UP000490939">
    <property type="component" value="Unassembled WGS sequence"/>
</dbReference>
<organism evidence="2 3">
    <name type="scientific">Venturia inaequalis</name>
    <name type="common">Apple scab fungus</name>
    <dbReference type="NCBI Taxonomy" id="5025"/>
    <lineage>
        <taxon>Eukaryota</taxon>
        <taxon>Fungi</taxon>
        <taxon>Dikarya</taxon>
        <taxon>Ascomycota</taxon>
        <taxon>Pezizomycotina</taxon>
        <taxon>Dothideomycetes</taxon>
        <taxon>Pleosporomycetidae</taxon>
        <taxon>Venturiales</taxon>
        <taxon>Venturiaceae</taxon>
        <taxon>Venturia</taxon>
    </lineage>
</organism>
<sequence length="311" mass="35629">MAPPVVKELPWHLEDPSRESSKDIEELKVAKAKKDAEDLFNAKFDKLFTDRPRPVRGMEFGILDLAQELRDMIYRHYFKADNWNGRDSAIETFRIAYLPSVSFYTPSLLLTNKQIAKEAALVLREIPYVVYHSMSYSAGPTKPRFDILPINGYKTMLHLQHVKLVFYKHASKGDLFNYTHLFLAISQPSSELKSLIVAFHCVSAYASPIYGEETGWKFAPTAKNRIREIVYPSKALKEWMMPVLDTQPGVNYWLNAIGNIEIEEKGEASGMEKWEGPKNPFRKFMKSIMSLWLAMPGPAIRSDHEVLPDAV</sequence>
<reference evidence="2 3" key="1">
    <citation type="submission" date="2019-07" db="EMBL/GenBank/DDBJ databases">
        <title>Venturia inaequalis Genome Resource.</title>
        <authorList>
            <person name="Lichtner F.J."/>
        </authorList>
    </citation>
    <scope>NUCLEOTIDE SEQUENCE [LARGE SCALE GENOMIC DNA]</scope>
    <source>
        <strain evidence="2 3">DMI_063113</strain>
    </source>
</reference>
<feature type="compositionally biased region" description="Basic and acidic residues" evidence="1">
    <location>
        <begin position="9"/>
        <end position="24"/>
    </location>
</feature>
<dbReference type="AlphaFoldDB" id="A0A8H3VKP9"/>
<proteinExistence type="predicted"/>
<protein>
    <submittedName>
        <fullName evidence="2">Uncharacterized protein</fullName>
    </submittedName>
</protein>
<evidence type="ECO:0000313" key="2">
    <source>
        <dbReference type="EMBL" id="KAE9989212.1"/>
    </source>
</evidence>
<accession>A0A8H3VKP9</accession>
<name>A0A8H3VKP9_VENIN</name>
<keyword evidence="3" id="KW-1185">Reference proteome</keyword>
<dbReference type="EMBL" id="WNWR01000199">
    <property type="protein sequence ID" value="KAE9989212.1"/>
    <property type="molecule type" value="Genomic_DNA"/>
</dbReference>
<gene>
    <name evidence="2" type="ORF">EG327_002982</name>
</gene>
<feature type="region of interest" description="Disordered" evidence="1">
    <location>
        <begin position="1"/>
        <end position="24"/>
    </location>
</feature>
<evidence type="ECO:0000256" key="1">
    <source>
        <dbReference type="SAM" id="MobiDB-lite"/>
    </source>
</evidence>
<evidence type="ECO:0000313" key="3">
    <source>
        <dbReference type="Proteomes" id="UP000490939"/>
    </source>
</evidence>
<comment type="caution">
    <text evidence="2">The sequence shown here is derived from an EMBL/GenBank/DDBJ whole genome shotgun (WGS) entry which is preliminary data.</text>
</comment>